<name>A0A550JHX6_9BACT</name>
<evidence type="ECO:0000313" key="3">
    <source>
        <dbReference type="Proteomes" id="UP000317155"/>
    </source>
</evidence>
<dbReference type="AlphaFoldDB" id="A0A550JHX6"/>
<organism evidence="2 3">
    <name type="scientific">Trichloromonas acetexigens</name>
    <dbReference type="NCBI Taxonomy" id="38815"/>
    <lineage>
        <taxon>Bacteria</taxon>
        <taxon>Pseudomonadati</taxon>
        <taxon>Thermodesulfobacteriota</taxon>
        <taxon>Desulfuromonadia</taxon>
        <taxon>Desulfuromonadales</taxon>
        <taxon>Trichloromonadaceae</taxon>
        <taxon>Trichloromonas</taxon>
    </lineage>
</organism>
<protein>
    <submittedName>
        <fullName evidence="2">Prepilin-type N-terminal cleavage/methylation domain-containing protein</fullName>
    </submittedName>
</protein>
<reference evidence="2 3" key="1">
    <citation type="submission" date="2019-07" db="EMBL/GenBank/DDBJ databases">
        <title>Insights of Desulfuromonas acetexigens electromicrobiology.</title>
        <authorList>
            <person name="Katuri K."/>
            <person name="Sapireddy V."/>
            <person name="Shaw D.R."/>
            <person name="Saikaly P."/>
        </authorList>
    </citation>
    <scope>NUCLEOTIDE SEQUENCE [LARGE SCALE GENOMIC DNA]</scope>
    <source>
        <strain evidence="2 3">2873</strain>
    </source>
</reference>
<gene>
    <name evidence="2" type="ORF">FL622_06390</name>
</gene>
<dbReference type="EMBL" id="VJVV01000003">
    <property type="protein sequence ID" value="TRO82798.1"/>
    <property type="molecule type" value="Genomic_DNA"/>
</dbReference>
<feature type="transmembrane region" description="Helical" evidence="1">
    <location>
        <begin position="12"/>
        <end position="32"/>
    </location>
</feature>
<comment type="caution">
    <text evidence="2">The sequence shown here is derived from an EMBL/GenBank/DDBJ whole genome shotgun (WGS) entry which is preliminary data.</text>
</comment>
<proteinExistence type="predicted"/>
<evidence type="ECO:0000313" key="2">
    <source>
        <dbReference type="EMBL" id="TRO82798.1"/>
    </source>
</evidence>
<dbReference type="Proteomes" id="UP000317155">
    <property type="component" value="Unassembled WGS sequence"/>
</dbReference>
<evidence type="ECO:0000256" key="1">
    <source>
        <dbReference type="SAM" id="Phobius"/>
    </source>
</evidence>
<dbReference type="InterPro" id="IPR012902">
    <property type="entry name" value="N_methyl_site"/>
</dbReference>
<dbReference type="NCBIfam" id="TIGR02532">
    <property type="entry name" value="IV_pilin_GFxxxE"/>
    <property type="match status" value="1"/>
</dbReference>
<sequence>MKSLGEKAFSLVEVLVVLALTGIMMGVIYQLYLNMQKSALGQEEVVELQQNLRVAMDHLTVDLRQAGFLVFRHHPPLKSTPHQPTDTAPLILNSSCPSGFSAPLGAGASVRQVTSHSFRLAAPDLVEQYQVGDPVRLICAVEQRQPLDRLLYVTGRDVAGASLTLEGFAATDEIDYRAGDVLVRANAVYPGSISYFLKDHELFVRHSGVPTQRVTVKKMVGGVLVNGLTAFALDYLLDDGSWREAPTAAELEQIRAVRVVLEGRARTAQGEKTRALSSVIALRNLP</sequence>
<dbReference type="SUPFAM" id="SSF54523">
    <property type="entry name" value="Pili subunits"/>
    <property type="match status" value="1"/>
</dbReference>
<accession>A0A550JHX6</accession>
<dbReference type="OrthoDB" id="5397385at2"/>
<dbReference type="RefSeq" id="WP_092057111.1">
    <property type="nucleotide sequence ID" value="NZ_FOJJ01000023.1"/>
</dbReference>
<dbReference type="Pfam" id="PF07963">
    <property type="entry name" value="N_methyl"/>
    <property type="match status" value="1"/>
</dbReference>
<keyword evidence="1" id="KW-1133">Transmembrane helix</keyword>
<keyword evidence="3" id="KW-1185">Reference proteome</keyword>
<keyword evidence="1" id="KW-0812">Transmembrane</keyword>
<keyword evidence="1" id="KW-0472">Membrane</keyword>
<dbReference type="InterPro" id="IPR045584">
    <property type="entry name" value="Pilin-like"/>
</dbReference>